<protein>
    <submittedName>
        <fullName evidence="1">ORF617 protein</fullName>
    </submittedName>
</protein>
<reference evidence="1" key="2">
    <citation type="submission" date="1995-01" db="EMBL/GenBank/DDBJ databases">
        <authorList>
            <person name="Valakunja N."/>
        </authorList>
    </citation>
    <scope>NUCLEOTIDE SEQUENCE</scope>
    <source>
        <strain evidence="1">SN2</strain>
    </source>
</reference>
<organism evidence="1">
    <name type="scientific">Mycolicibacterium smegmatis</name>
    <name type="common">Mycobacterium smegmatis</name>
    <dbReference type="NCBI Taxonomy" id="1772"/>
    <lineage>
        <taxon>Bacteria</taxon>
        <taxon>Bacillati</taxon>
        <taxon>Actinomycetota</taxon>
        <taxon>Actinomycetes</taxon>
        <taxon>Mycobacteriales</taxon>
        <taxon>Mycobacteriaceae</taxon>
        <taxon>Mycolicibacterium</taxon>
    </lineage>
</organism>
<proteinExistence type="predicted"/>
<sequence length="616" mass="64939">MRETPRCHGGTSPESVMCPVARVELLLRAPLSPPGPVPLVAPGRSPARGYPGSLGELTYSSLARAEDLSGPQRFHHASGDSAVSASDSLIDSAASSSSVAGDGNQCVALGQVHQANALCLATSLADLTCGSADDTTCGRDRVQLGVVVDDQRSDQTATFAVVLDRQDALAAAALHRVLVDRGALGVATRCRDQQIRIGPDDVERQQAVVLVEPHALHTGGGATHGPQRLVGRREADRLAVGTHQEQVVLCRAQHRTDQFVAFPQVDRDDAAGAVGVEVGQLGLLHQTIAGREHQVGRILVALDLDDLRDALLGLEGQEVRDVLATRGAGRLGQLVRLRPVHATLCGEEQDPVVRRADEEVVDHVVLLEAGTLHTFAAAFLAVVQVGLGAFGVAGLGDGDHHVFAGDEILVADLPVGGHDAGPTRVAVLVDDLLELVTHDPALPLGLGEDVLEVGDLGLDLGEVVDDLLPLEGCEPAQLHVEDRLGLDVVDVEQLDQAGTRDVDGLRRPDQRDDLVEGIECLDQTTQDVGPFVGLAQPVPGAPHDDIELVVDVQADQLVQAQRARHTVDDRQHVGAEAGLQLGVLVEVVQHHLGDRIALELHDNSQAHTVTGLVLDV</sequence>
<gene>
    <name evidence="1" type="primary">ORF617</name>
</gene>
<reference evidence="1" key="1">
    <citation type="journal article" date="1995" name="Microbiology">
        <title>Mycobacterium smegmatis DNA gyrase: cloning and overexpression in Escherichia coli.</title>
        <authorList>
            <person name="Madhusudan K."/>
            <person name="Nagaraja V."/>
        </authorList>
    </citation>
    <scope>NUCLEOTIDE SEQUENCE</scope>
    <source>
        <strain evidence="1">SN2</strain>
    </source>
</reference>
<evidence type="ECO:0000313" key="1">
    <source>
        <dbReference type="EMBL" id="CAA58886.1"/>
    </source>
</evidence>
<name>Q50407_MYCSM</name>
<dbReference type="EMBL" id="X84077">
    <property type="protein sequence ID" value="CAA58886.1"/>
    <property type="molecule type" value="Genomic_DNA"/>
</dbReference>
<dbReference type="AlphaFoldDB" id="Q50407"/>
<accession>Q50407</accession>